<evidence type="ECO:0000313" key="3">
    <source>
        <dbReference type="Proteomes" id="UP000695022"/>
    </source>
</evidence>
<keyword evidence="2" id="KW-1133">Transmembrane helix</keyword>
<evidence type="ECO:0000256" key="1">
    <source>
        <dbReference type="SAM" id="MobiDB-lite"/>
    </source>
</evidence>
<gene>
    <name evidence="4" type="primary">LOC106818727</name>
</gene>
<keyword evidence="2" id="KW-0812">Transmembrane</keyword>
<accession>A0ABM1F366</accession>
<feature type="region of interest" description="Disordered" evidence="1">
    <location>
        <begin position="208"/>
        <end position="227"/>
    </location>
</feature>
<sequence>MRVAQSFDQLYNDFDACDTLWQFGLTNMSDTLANPGSPGDLELLSVRDDGGAPNGTIVFGIRSTGPPGGDTSDVSNLVSTSLTLVAPPPVTTDKPPVTTDKPPSDKDALYWVVVAAICLGIVAVIVAIAIGCYCYVCGRDDKAEEMMAEEGATDGVAVFANPTYDGHKVVPRTAAEKRVLPRSKVSESLDDATPEVLLAAMGVRYSADAGGGSEMLRDQTKDDASFY</sequence>
<proteinExistence type="predicted"/>
<protein>
    <submittedName>
        <fullName evidence="4">Uncharacterized protein LOC106818727</fullName>
    </submittedName>
</protein>
<dbReference type="GeneID" id="106818727"/>
<keyword evidence="3" id="KW-1185">Reference proteome</keyword>
<organism evidence="3 4">
    <name type="scientific">Priapulus caudatus</name>
    <name type="common">Priapulid worm</name>
    <dbReference type="NCBI Taxonomy" id="37621"/>
    <lineage>
        <taxon>Eukaryota</taxon>
        <taxon>Metazoa</taxon>
        <taxon>Ecdysozoa</taxon>
        <taxon>Scalidophora</taxon>
        <taxon>Priapulida</taxon>
        <taxon>Priapulimorpha</taxon>
        <taxon>Priapulimorphida</taxon>
        <taxon>Priapulidae</taxon>
        <taxon>Priapulus</taxon>
    </lineage>
</organism>
<feature type="transmembrane region" description="Helical" evidence="2">
    <location>
        <begin position="108"/>
        <end position="136"/>
    </location>
</feature>
<evidence type="ECO:0000256" key="2">
    <source>
        <dbReference type="SAM" id="Phobius"/>
    </source>
</evidence>
<dbReference type="Proteomes" id="UP000695022">
    <property type="component" value="Unplaced"/>
</dbReference>
<evidence type="ECO:0000313" key="4">
    <source>
        <dbReference type="RefSeq" id="XP_014678887.1"/>
    </source>
</evidence>
<reference evidence="4" key="1">
    <citation type="submission" date="2025-08" db="UniProtKB">
        <authorList>
            <consortium name="RefSeq"/>
        </authorList>
    </citation>
    <scope>IDENTIFICATION</scope>
</reference>
<keyword evidence="2" id="KW-0472">Membrane</keyword>
<dbReference type="RefSeq" id="XP_014678887.1">
    <property type="nucleotide sequence ID" value="XM_014823401.1"/>
</dbReference>
<feature type="compositionally biased region" description="Basic and acidic residues" evidence="1">
    <location>
        <begin position="215"/>
        <end position="227"/>
    </location>
</feature>
<name>A0ABM1F366_PRICU</name>